<feature type="transmembrane region" description="Helical" evidence="14">
    <location>
        <begin position="174"/>
        <end position="202"/>
    </location>
</feature>
<keyword evidence="16" id="KW-1185">Reference proteome</keyword>
<keyword evidence="9 14" id="KW-1133">Transmembrane helix</keyword>
<dbReference type="AlphaFoldDB" id="A0A316GCT9"/>
<dbReference type="GO" id="GO:0010043">
    <property type="term" value="P:response to zinc ion"/>
    <property type="evidence" value="ECO:0007669"/>
    <property type="project" value="TreeGrafter"/>
</dbReference>
<keyword evidence="4 13" id="KW-0813">Transport</keyword>
<evidence type="ECO:0000256" key="5">
    <source>
        <dbReference type="ARBA" id="ARBA00022475"/>
    </source>
</evidence>
<feature type="transmembrane region" description="Helical" evidence="14">
    <location>
        <begin position="125"/>
        <end position="145"/>
    </location>
</feature>
<comment type="subcellular location">
    <subcellularLocation>
        <location evidence="2 13">Cell membrane</location>
        <topology evidence="2 13">Multi-pass membrane protein</topology>
    </subcellularLocation>
</comment>
<name>A0A316GCT9_9RHOB</name>
<feature type="transmembrane region" description="Helical" evidence="14">
    <location>
        <begin position="6"/>
        <end position="29"/>
    </location>
</feature>
<dbReference type="GO" id="GO:0043190">
    <property type="term" value="C:ATP-binding cassette (ABC) transporter complex"/>
    <property type="evidence" value="ECO:0007669"/>
    <property type="project" value="InterPro"/>
</dbReference>
<feature type="transmembrane region" description="Helical" evidence="14">
    <location>
        <begin position="84"/>
        <end position="104"/>
    </location>
</feature>
<evidence type="ECO:0000256" key="1">
    <source>
        <dbReference type="ARBA" id="ARBA00002313"/>
    </source>
</evidence>
<evidence type="ECO:0000256" key="11">
    <source>
        <dbReference type="ARBA" id="ARBA00023136"/>
    </source>
</evidence>
<feature type="transmembrane region" description="Helical" evidence="14">
    <location>
        <begin position="41"/>
        <end position="72"/>
    </location>
</feature>
<feature type="transmembrane region" description="Helical" evidence="14">
    <location>
        <begin position="239"/>
        <end position="260"/>
    </location>
</feature>
<evidence type="ECO:0000256" key="9">
    <source>
        <dbReference type="ARBA" id="ARBA00022989"/>
    </source>
</evidence>
<dbReference type="GO" id="GO:0055085">
    <property type="term" value="P:transmembrane transport"/>
    <property type="evidence" value="ECO:0007669"/>
    <property type="project" value="InterPro"/>
</dbReference>
<evidence type="ECO:0000256" key="2">
    <source>
        <dbReference type="ARBA" id="ARBA00004651"/>
    </source>
</evidence>
<comment type="similarity">
    <text evidence="3 13">Belongs to the ABC-3 integral membrane protein family.</text>
</comment>
<proteinExistence type="inferred from homology"/>
<keyword evidence="5" id="KW-1003">Cell membrane</keyword>
<reference evidence="15 16" key="1">
    <citation type="submission" date="2018-05" db="EMBL/GenBank/DDBJ databases">
        <title>Genomic Encyclopedia of Type Strains, Phase IV (KMG-IV): sequencing the most valuable type-strain genomes for metagenomic binning, comparative biology and taxonomic classification.</title>
        <authorList>
            <person name="Goeker M."/>
        </authorList>
    </citation>
    <scope>NUCLEOTIDE SEQUENCE [LARGE SCALE GENOMIC DNA]</scope>
    <source>
        <strain evidence="15 16">DSM 103371</strain>
    </source>
</reference>
<dbReference type="InterPro" id="IPR037294">
    <property type="entry name" value="ABC_BtuC-like"/>
</dbReference>
<keyword evidence="7" id="KW-0862">Zinc</keyword>
<comment type="caution">
    <text evidence="15">The sequence shown here is derived from an EMBL/GenBank/DDBJ whole genome shotgun (WGS) entry which is preliminary data.</text>
</comment>
<dbReference type="RefSeq" id="WP_109757271.1">
    <property type="nucleotide sequence ID" value="NZ_CP034588.1"/>
</dbReference>
<dbReference type="KEGG" id="salo:EF888_02345"/>
<evidence type="ECO:0000256" key="6">
    <source>
        <dbReference type="ARBA" id="ARBA00022692"/>
    </source>
</evidence>
<keyword evidence="10" id="KW-0406">Ion transport</keyword>
<evidence type="ECO:0000313" key="15">
    <source>
        <dbReference type="EMBL" id="PWK58363.1"/>
    </source>
</evidence>
<evidence type="ECO:0000256" key="10">
    <source>
        <dbReference type="ARBA" id="ARBA00023065"/>
    </source>
</evidence>
<keyword evidence="11 14" id="KW-0472">Membrane</keyword>
<accession>A0A316GCT9</accession>
<evidence type="ECO:0000256" key="3">
    <source>
        <dbReference type="ARBA" id="ARBA00008034"/>
    </source>
</evidence>
<evidence type="ECO:0000256" key="14">
    <source>
        <dbReference type="SAM" id="Phobius"/>
    </source>
</evidence>
<evidence type="ECO:0000256" key="12">
    <source>
        <dbReference type="ARBA" id="ARBA00040080"/>
    </source>
</evidence>
<evidence type="ECO:0000256" key="13">
    <source>
        <dbReference type="RuleBase" id="RU003943"/>
    </source>
</evidence>
<evidence type="ECO:0000256" key="7">
    <source>
        <dbReference type="ARBA" id="ARBA00022833"/>
    </source>
</evidence>
<evidence type="ECO:0000256" key="4">
    <source>
        <dbReference type="ARBA" id="ARBA00022448"/>
    </source>
</evidence>
<dbReference type="OrthoDB" id="9783937at2"/>
<gene>
    <name evidence="15" type="ORF">C8D95_101176</name>
</gene>
<feature type="transmembrane region" description="Helical" evidence="14">
    <location>
        <begin position="214"/>
        <end position="233"/>
    </location>
</feature>
<dbReference type="Proteomes" id="UP000245390">
    <property type="component" value="Unassembled WGS sequence"/>
</dbReference>
<protein>
    <recommendedName>
        <fullName evidence="12">High-affinity zinc uptake system membrane protein ZnuB</fullName>
    </recommendedName>
</protein>
<dbReference type="GO" id="GO:0006829">
    <property type="term" value="P:zinc ion transport"/>
    <property type="evidence" value="ECO:0007669"/>
    <property type="project" value="UniProtKB-KW"/>
</dbReference>
<sequence>MLDDFMTRATLGGIGVAVATAPLGSFVVWRRMAYFGDATAHAAILGVALSLALQVSVFLGALGVALAMAMTVNALSGRTHSMDTLLGVLAHSALAFGLVAVSFLQGVRIDLMAYLFGDILAVSRLDVAAIWSGALVVAGLIAWRWSALLTATLNEDLAYADGIDPRRERLVLTLALAVTVAVAIKVVGILLISAMLIVPAAAARPLSRTPERMVLTAGIIGSMSVLVGLRVALVADTPAGPSIVCTAALVFAASGTVSAFRRATLASA</sequence>
<dbReference type="InterPro" id="IPR001626">
    <property type="entry name" value="ABC_TroCD"/>
</dbReference>
<dbReference type="Pfam" id="PF00950">
    <property type="entry name" value="ABC-3"/>
    <property type="match status" value="1"/>
</dbReference>
<keyword evidence="8" id="KW-0864">Zinc transport</keyword>
<dbReference type="PANTHER" id="PTHR30477:SF23">
    <property type="entry name" value="HIGH-AFFINITY ZINC UPTAKE SYSTEM MEMBRANE PROTEIN ZNUB"/>
    <property type="match status" value="1"/>
</dbReference>
<dbReference type="CDD" id="cd06550">
    <property type="entry name" value="TM_ABC_iron-siderophores_like"/>
    <property type="match status" value="1"/>
</dbReference>
<dbReference type="SUPFAM" id="SSF81345">
    <property type="entry name" value="ABC transporter involved in vitamin B12 uptake, BtuC"/>
    <property type="match status" value="1"/>
</dbReference>
<evidence type="ECO:0000256" key="8">
    <source>
        <dbReference type="ARBA" id="ARBA00022906"/>
    </source>
</evidence>
<organism evidence="15 16">
    <name type="scientific">Silicimonas algicola</name>
    <dbReference type="NCBI Taxonomy" id="1826607"/>
    <lineage>
        <taxon>Bacteria</taxon>
        <taxon>Pseudomonadati</taxon>
        <taxon>Pseudomonadota</taxon>
        <taxon>Alphaproteobacteria</taxon>
        <taxon>Rhodobacterales</taxon>
        <taxon>Paracoccaceae</taxon>
    </lineage>
</organism>
<dbReference type="Gene3D" id="1.10.3470.10">
    <property type="entry name" value="ABC transporter involved in vitamin B12 uptake, BtuC"/>
    <property type="match status" value="1"/>
</dbReference>
<dbReference type="PANTHER" id="PTHR30477">
    <property type="entry name" value="ABC-TRANSPORTER METAL-BINDING PROTEIN"/>
    <property type="match status" value="1"/>
</dbReference>
<keyword evidence="6 13" id="KW-0812">Transmembrane</keyword>
<comment type="function">
    <text evidence="1">Involved in the high-affinity zinc uptake transport system.</text>
</comment>
<evidence type="ECO:0000313" key="16">
    <source>
        <dbReference type="Proteomes" id="UP000245390"/>
    </source>
</evidence>
<dbReference type="EMBL" id="QGGV01000001">
    <property type="protein sequence ID" value="PWK58363.1"/>
    <property type="molecule type" value="Genomic_DNA"/>
</dbReference>